<proteinExistence type="predicted"/>
<keyword evidence="2" id="KW-1185">Reference proteome</keyword>
<dbReference type="Proteomes" id="UP000663090">
    <property type="component" value="Chromosome"/>
</dbReference>
<sequence length="57" mass="6193">MVDGSSRTESKACAAETRHSPRLTLGARRGYTGPLLFVSRTRPRSLRIVVAGGWPLP</sequence>
<gene>
    <name evidence="1" type="ORF">JY572_17075</name>
</gene>
<name>A0ABX7NJE2_9BACT</name>
<dbReference type="EMBL" id="CP071091">
    <property type="protein sequence ID" value="QSQ17647.1"/>
    <property type="molecule type" value="Genomic_DNA"/>
</dbReference>
<reference evidence="1 2" key="1">
    <citation type="submission" date="2021-02" db="EMBL/GenBank/DDBJ databases">
        <title>De Novo genome assembly of isolated myxobacteria.</title>
        <authorList>
            <person name="Stevens D.C."/>
        </authorList>
    </citation>
    <scope>NUCLEOTIDE SEQUENCE [LARGE SCALE GENOMIC DNA]</scope>
    <source>
        <strain evidence="1 2">SCHIC003</strain>
    </source>
</reference>
<protein>
    <submittedName>
        <fullName evidence="1">Uncharacterized protein</fullName>
    </submittedName>
</protein>
<evidence type="ECO:0000313" key="1">
    <source>
        <dbReference type="EMBL" id="QSQ17647.1"/>
    </source>
</evidence>
<evidence type="ECO:0000313" key="2">
    <source>
        <dbReference type="Proteomes" id="UP000663090"/>
    </source>
</evidence>
<accession>A0ABX7NJE2</accession>
<organism evidence="1 2">
    <name type="scientific">Myxococcus landrumensis</name>
    <dbReference type="NCBI Taxonomy" id="2813577"/>
    <lineage>
        <taxon>Bacteria</taxon>
        <taxon>Pseudomonadati</taxon>
        <taxon>Myxococcota</taxon>
        <taxon>Myxococcia</taxon>
        <taxon>Myxococcales</taxon>
        <taxon>Cystobacterineae</taxon>
        <taxon>Myxococcaceae</taxon>
        <taxon>Myxococcus</taxon>
    </lineage>
</organism>
<dbReference type="RefSeq" id="WP_206719266.1">
    <property type="nucleotide sequence ID" value="NZ_CP071091.1"/>
</dbReference>